<protein>
    <submittedName>
        <fullName evidence="1">Uncharacterized protein</fullName>
    </submittedName>
</protein>
<proteinExistence type="predicted"/>
<organism evidence="1 2">
    <name type="scientific">Prevotella multiformis DSM 16608</name>
    <dbReference type="NCBI Taxonomy" id="888743"/>
    <lineage>
        <taxon>Bacteria</taxon>
        <taxon>Pseudomonadati</taxon>
        <taxon>Bacteroidota</taxon>
        <taxon>Bacteroidia</taxon>
        <taxon>Bacteroidales</taxon>
        <taxon>Prevotellaceae</taxon>
        <taxon>Prevotella</taxon>
    </lineage>
</organism>
<accession>F0F931</accession>
<dbReference type="STRING" id="888743.HMPREF9141_2098"/>
<dbReference type="EMBL" id="AEWX01000027">
    <property type="protein sequence ID" value="EGC19558.1"/>
    <property type="molecule type" value="Genomic_DNA"/>
</dbReference>
<dbReference type="AlphaFoldDB" id="F0F931"/>
<evidence type="ECO:0000313" key="1">
    <source>
        <dbReference type="EMBL" id="EGC19558.1"/>
    </source>
</evidence>
<evidence type="ECO:0000313" key="2">
    <source>
        <dbReference type="Proteomes" id="UP000005697"/>
    </source>
</evidence>
<dbReference type="Proteomes" id="UP000005697">
    <property type="component" value="Unassembled WGS sequence"/>
</dbReference>
<name>F0F931_9BACT</name>
<sequence length="43" mass="4686">MQGQPAEIGQICADRPEEADLLHERIPAAAEHAGTPGWRVNCF</sequence>
<dbReference type="HOGENOM" id="CLU_3237699_0_0_10"/>
<reference evidence="1 2" key="1">
    <citation type="submission" date="2011-01" db="EMBL/GenBank/DDBJ databases">
        <authorList>
            <person name="Muzny D."/>
            <person name="Qin X."/>
            <person name="Deng J."/>
            <person name="Jiang H."/>
            <person name="Liu Y."/>
            <person name="Qu J."/>
            <person name="Song X.-Z."/>
            <person name="Zhang L."/>
            <person name="Thornton R."/>
            <person name="Coyle M."/>
            <person name="Francisco L."/>
            <person name="Jackson L."/>
            <person name="Javaid M."/>
            <person name="Korchina V."/>
            <person name="Kovar C."/>
            <person name="Mata R."/>
            <person name="Mathew T."/>
            <person name="Ngo R."/>
            <person name="Nguyen L."/>
            <person name="Nguyen N."/>
            <person name="Okwuonu G."/>
            <person name="Ongeri F."/>
            <person name="Pham C."/>
            <person name="Simmons D."/>
            <person name="Wilczek-Boney K."/>
            <person name="Hale W."/>
            <person name="Jakkamsetti A."/>
            <person name="Pham P."/>
            <person name="Ruth R."/>
            <person name="San Lucas F."/>
            <person name="Warren J."/>
            <person name="Zhang J."/>
            <person name="Zhao Z."/>
            <person name="Zhou C."/>
            <person name="Zhu D."/>
            <person name="Lee S."/>
            <person name="Bess C."/>
            <person name="Blankenburg K."/>
            <person name="Forbes L."/>
            <person name="Fu Q."/>
            <person name="Gubbala S."/>
            <person name="Hirani K."/>
            <person name="Jayaseelan J.C."/>
            <person name="Lara F."/>
            <person name="Munidasa M."/>
            <person name="Palculict T."/>
            <person name="Patil S."/>
            <person name="Pu L.-L."/>
            <person name="Saada N."/>
            <person name="Tang L."/>
            <person name="Weissenberger G."/>
            <person name="Zhu Y."/>
            <person name="Hemphill L."/>
            <person name="Shang Y."/>
            <person name="Youmans B."/>
            <person name="Ayvaz T."/>
            <person name="Ross M."/>
            <person name="Santibanez J."/>
            <person name="Aqrawi P."/>
            <person name="Gross S."/>
            <person name="Joshi V."/>
            <person name="Fowler G."/>
            <person name="Nazareth L."/>
            <person name="Reid J."/>
            <person name="Worley K."/>
            <person name="Petrosino J."/>
            <person name="Highlander S."/>
            <person name="Gibbs R."/>
        </authorList>
    </citation>
    <scope>NUCLEOTIDE SEQUENCE [LARGE SCALE GENOMIC DNA]</scope>
    <source>
        <strain evidence="1 2">DSM 16608</strain>
    </source>
</reference>
<gene>
    <name evidence="1" type="ORF">HMPREF9141_2098</name>
</gene>
<keyword evidence="2" id="KW-1185">Reference proteome</keyword>
<comment type="caution">
    <text evidence="1">The sequence shown here is derived from an EMBL/GenBank/DDBJ whole genome shotgun (WGS) entry which is preliminary data.</text>
</comment>